<dbReference type="EMBL" id="CACRXK020022728">
    <property type="protein sequence ID" value="CAB4037094.1"/>
    <property type="molecule type" value="Genomic_DNA"/>
</dbReference>
<evidence type="ECO:0000313" key="7">
    <source>
        <dbReference type="Proteomes" id="UP001152795"/>
    </source>
</evidence>
<keyword evidence="5" id="KW-0560">Oxidoreductase</keyword>
<keyword evidence="4" id="KW-0274">FAD</keyword>
<dbReference type="Gene3D" id="3.50.50.60">
    <property type="entry name" value="FAD/NAD(P)-binding domain"/>
    <property type="match status" value="1"/>
</dbReference>
<evidence type="ECO:0000256" key="5">
    <source>
        <dbReference type="ARBA" id="ARBA00023002"/>
    </source>
</evidence>
<gene>
    <name evidence="6" type="ORF">PACLA_8A020660</name>
</gene>
<name>A0A7D9JVF7_PARCT</name>
<proteinExistence type="inferred from homology"/>
<dbReference type="Proteomes" id="UP001152795">
    <property type="component" value="Unassembled WGS sequence"/>
</dbReference>
<evidence type="ECO:0000256" key="4">
    <source>
        <dbReference type="ARBA" id="ARBA00022827"/>
    </source>
</evidence>
<evidence type="ECO:0000256" key="2">
    <source>
        <dbReference type="ARBA" id="ARBA00010790"/>
    </source>
</evidence>
<dbReference type="PANTHER" id="PTHR42784">
    <property type="entry name" value="PYRANOSE 2-OXIDASE"/>
    <property type="match status" value="1"/>
</dbReference>
<evidence type="ECO:0000256" key="1">
    <source>
        <dbReference type="ARBA" id="ARBA00001974"/>
    </source>
</evidence>
<feature type="non-terminal residue" evidence="6">
    <location>
        <position position="1"/>
    </location>
</feature>
<dbReference type="InterPro" id="IPR051473">
    <property type="entry name" value="P2Ox-like"/>
</dbReference>
<comment type="caution">
    <text evidence="6">The sequence shown here is derived from an EMBL/GenBank/DDBJ whole genome shotgun (WGS) entry which is preliminary data.</text>
</comment>
<evidence type="ECO:0000256" key="3">
    <source>
        <dbReference type="ARBA" id="ARBA00022630"/>
    </source>
</evidence>
<protein>
    <submittedName>
        <fullName evidence="6">Pyranose oxidase</fullName>
    </submittedName>
</protein>
<dbReference type="InterPro" id="IPR036188">
    <property type="entry name" value="FAD/NAD-bd_sf"/>
</dbReference>
<comment type="similarity">
    <text evidence="2">Belongs to the GMC oxidoreductase family.</text>
</comment>
<dbReference type="GO" id="GO:0016491">
    <property type="term" value="F:oxidoreductase activity"/>
    <property type="evidence" value="ECO:0007669"/>
    <property type="project" value="UniProtKB-KW"/>
</dbReference>
<evidence type="ECO:0000313" key="6">
    <source>
        <dbReference type="EMBL" id="CAB4037094.1"/>
    </source>
</evidence>
<accession>A0A7D9JVF7</accession>
<keyword evidence="7" id="KW-1185">Reference proteome</keyword>
<comment type="cofactor">
    <cofactor evidence="1">
        <name>FAD</name>
        <dbReference type="ChEBI" id="CHEBI:57692"/>
    </cofactor>
</comment>
<sequence>MVDAGAQLSEIPGWHLKNSFLYQRNVNQFTGVIEGHLHTLSVPPNDSAVPTLDPGAFTVDQDQYKGFVSNNQNPEQDPFVNLPKAAATYAVGGMSTHWTACTPREYPTQRSSLIDPDTWNSLYKEAERLLHTNQNMFDDTKIDFPGGGAPGGIKHFIRNNLVRDTLRKVYPDLNSKDAEPQYLPLAGVRRKDAPEYITWSGADTVLGDEMLKELKSENTFQLKEMWQCRELHYTGTGQGTQKVEYAVVRNLLEKKDYRVKANTFVIAAGAVLTPQILFNSDISLPALGHYLCEQPLAFCQVVLLQNLVDSIEKNPVWKPIVDKFRKKHPNDPIPIPYTDPQPQCWIPVSQNRPWHCQVHRDAFSYGGVVPNVDTRLIVDLRWFGKMTPNFNNHVSFASESGNKDTFGMPQPTFHVKLSADDANLAHEMMEDMLVAAGSLGGFLPGAEPSFQEPGLSLHIT</sequence>
<keyword evidence="3" id="KW-0285">Flavoprotein</keyword>
<organism evidence="6 7">
    <name type="scientific">Paramuricea clavata</name>
    <name type="common">Red gorgonian</name>
    <name type="synonym">Violescent sea-whip</name>
    <dbReference type="NCBI Taxonomy" id="317549"/>
    <lineage>
        <taxon>Eukaryota</taxon>
        <taxon>Metazoa</taxon>
        <taxon>Cnidaria</taxon>
        <taxon>Anthozoa</taxon>
        <taxon>Octocorallia</taxon>
        <taxon>Malacalcyonacea</taxon>
        <taxon>Plexauridae</taxon>
        <taxon>Paramuricea</taxon>
    </lineage>
</organism>
<dbReference type="AlphaFoldDB" id="A0A7D9JVF7"/>
<dbReference type="SUPFAM" id="SSF51905">
    <property type="entry name" value="FAD/NAD(P)-binding domain"/>
    <property type="match status" value="1"/>
</dbReference>
<dbReference type="PANTHER" id="PTHR42784:SF1">
    <property type="entry name" value="PYRANOSE 2-OXIDASE"/>
    <property type="match status" value="1"/>
</dbReference>
<dbReference type="SUPFAM" id="SSF54373">
    <property type="entry name" value="FAD-linked reductases, C-terminal domain"/>
    <property type="match status" value="1"/>
</dbReference>
<reference evidence="6" key="1">
    <citation type="submission" date="2020-04" db="EMBL/GenBank/DDBJ databases">
        <authorList>
            <person name="Alioto T."/>
            <person name="Alioto T."/>
            <person name="Gomez Garrido J."/>
        </authorList>
    </citation>
    <scope>NUCLEOTIDE SEQUENCE</scope>
    <source>
        <strain evidence="6">A484AB</strain>
    </source>
</reference>
<dbReference type="OrthoDB" id="5973380at2759"/>